<proteinExistence type="predicted"/>
<sequence length="203" mass="21713">MTIKAWAQAGLQRLRDSADSPRAHWLLFMAAAFEILILPLPIDALLIPWMLARPRRGFMLAGIALAGNLLAALAGYGIGAWAMDGFGHSLLTMTGASGGYAHFVQEMSDHGFWAIAMVAFTPIPFQIALLGAGAAHYPLVWFLLACALGRGARFFGLALLIYFGGEAAVTFCHRHGRLAGGIGVLLVAGAGTYWVLAHLHRPF</sequence>
<dbReference type="Pfam" id="PF09335">
    <property type="entry name" value="VTT_dom"/>
    <property type="match status" value="1"/>
</dbReference>
<feature type="transmembrane region" description="Helical" evidence="1">
    <location>
        <begin position="139"/>
        <end position="164"/>
    </location>
</feature>
<dbReference type="GO" id="GO:0005886">
    <property type="term" value="C:plasma membrane"/>
    <property type="evidence" value="ECO:0007669"/>
    <property type="project" value="UniProtKB-ARBA"/>
</dbReference>
<name>A0AA41ZMC1_9GAMM</name>
<feature type="transmembrane region" description="Helical" evidence="1">
    <location>
        <begin position="111"/>
        <end position="133"/>
    </location>
</feature>
<reference evidence="3" key="1">
    <citation type="submission" date="2022-11" db="EMBL/GenBank/DDBJ databases">
        <title>Larsenimonas rhizosphaerae sp. nov., isolated from a tidal mudflat.</title>
        <authorList>
            <person name="Lee S.D."/>
            <person name="Kim I.S."/>
        </authorList>
    </citation>
    <scope>NUCLEOTIDE SEQUENCE</scope>
    <source>
        <strain evidence="3">GH2-1</strain>
    </source>
</reference>
<keyword evidence="1" id="KW-0472">Membrane</keyword>
<keyword evidence="4" id="KW-1185">Reference proteome</keyword>
<feature type="transmembrane region" description="Helical" evidence="1">
    <location>
        <begin position="23"/>
        <end position="46"/>
    </location>
</feature>
<dbReference type="InterPro" id="IPR051311">
    <property type="entry name" value="DedA_domain"/>
</dbReference>
<accession>A0AA41ZMC1</accession>
<dbReference type="EMBL" id="JAPIVE010000002">
    <property type="protein sequence ID" value="MCX2524488.1"/>
    <property type="molecule type" value="Genomic_DNA"/>
</dbReference>
<dbReference type="PANTHER" id="PTHR42709">
    <property type="entry name" value="ALKALINE PHOSPHATASE LIKE PROTEIN"/>
    <property type="match status" value="1"/>
</dbReference>
<evidence type="ECO:0000256" key="1">
    <source>
        <dbReference type="SAM" id="Phobius"/>
    </source>
</evidence>
<evidence type="ECO:0000259" key="2">
    <source>
        <dbReference type="Pfam" id="PF09335"/>
    </source>
</evidence>
<protein>
    <submittedName>
        <fullName evidence="3">DedA family protein</fullName>
    </submittedName>
</protein>
<dbReference type="Proteomes" id="UP001165678">
    <property type="component" value="Unassembled WGS sequence"/>
</dbReference>
<evidence type="ECO:0000313" key="4">
    <source>
        <dbReference type="Proteomes" id="UP001165678"/>
    </source>
</evidence>
<feature type="domain" description="VTT" evidence="2">
    <location>
        <begin position="59"/>
        <end position="162"/>
    </location>
</feature>
<dbReference type="RefSeq" id="WP_265896289.1">
    <property type="nucleotide sequence ID" value="NZ_JAPIVE010000002.1"/>
</dbReference>
<feature type="transmembrane region" description="Helical" evidence="1">
    <location>
        <begin position="58"/>
        <end position="79"/>
    </location>
</feature>
<dbReference type="AlphaFoldDB" id="A0AA41ZMC1"/>
<keyword evidence="1" id="KW-0812">Transmembrane</keyword>
<dbReference type="InterPro" id="IPR032816">
    <property type="entry name" value="VTT_dom"/>
</dbReference>
<gene>
    <name evidence="3" type="ORF">OQ287_09555</name>
</gene>
<evidence type="ECO:0000313" key="3">
    <source>
        <dbReference type="EMBL" id="MCX2524488.1"/>
    </source>
</evidence>
<dbReference type="PANTHER" id="PTHR42709:SF11">
    <property type="entry name" value="DEDA FAMILY PROTEIN"/>
    <property type="match status" value="1"/>
</dbReference>
<comment type="caution">
    <text evidence="3">The sequence shown here is derived from an EMBL/GenBank/DDBJ whole genome shotgun (WGS) entry which is preliminary data.</text>
</comment>
<keyword evidence="1" id="KW-1133">Transmembrane helix</keyword>
<feature type="transmembrane region" description="Helical" evidence="1">
    <location>
        <begin position="176"/>
        <end position="196"/>
    </location>
</feature>
<organism evidence="3 4">
    <name type="scientific">Larsenimonas rhizosphaerae</name>
    <dbReference type="NCBI Taxonomy" id="2944682"/>
    <lineage>
        <taxon>Bacteria</taxon>
        <taxon>Pseudomonadati</taxon>
        <taxon>Pseudomonadota</taxon>
        <taxon>Gammaproteobacteria</taxon>
        <taxon>Oceanospirillales</taxon>
        <taxon>Halomonadaceae</taxon>
        <taxon>Larsenimonas</taxon>
    </lineage>
</organism>